<feature type="transmembrane region" description="Helical" evidence="1">
    <location>
        <begin position="93"/>
        <end position="113"/>
    </location>
</feature>
<keyword evidence="1" id="KW-1133">Transmembrane helix</keyword>
<sequence>MEIYGLGLVAMCMFIGSFIGRIIGVLVGVSGDVGGVGFAMLLLILITNYLDKKGKPLSQGTGRGILLLSSLYIPIVVAMSANQDVVSAFQGGIVAFIAGGVATVGGIMLVPVISKIGSNKNE</sequence>
<feature type="transmembrane region" description="Helical" evidence="1">
    <location>
        <begin position="33"/>
        <end position="50"/>
    </location>
</feature>
<name>A0ABS6E1Y3_9FIRM</name>
<evidence type="ECO:0000256" key="1">
    <source>
        <dbReference type="SAM" id="Phobius"/>
    </source>
</evidence>
<feature type="transmembrane region" description="Helical" evidence="1">
    <location>
        <begin position="7"/>
        <end position="27"/>
    </location>
</feature>
<gene>
    <name evidence="2" type="primary">madL</name>
    <name evidence="2" type="ORF">KQI42_02480</name>
</gene>
<comment type="caution">
    <text evidence="2">The sequence shown here is derived from an EMBL/GenBank/DDBJ whole genome shotgun (WGS) entry which is preliminary data.</text>
</comment>
<dbReference type="Proteomes" id="UP000749471">
    <property type="component" value="Unassembled WGS sequence"/>
</dbReference>
<evidence type="ECO:0000313" key="2">
    <source>
        <dbReference type="EMBL" id="MBU5436856.1"/>
    </source>
</evidence>
<keyword evidence="1" id="KW-0812">Transmembrane</keyword>
<dbReference type="RefSeq" id="WP_216516411.1">
    <property type="nucleotide sequence ID" value="NZ_JAHLPM010000002.1"/>
</dbReference>
<dbReference type="InterPro" id="IPR004690">
    <property type="entry name" value="Maln_transptMadL"/>
</dbReference>
<keyword evidence="3" id="KW-1185">Reference proteome</keyword>
<dbReference type="EMBL" id="JAHLPM010000002">
    <property type="protein sequence ID" value="MBU5436856.1"/>
    <property type="molecule type" value="Genomic_DNA"/>
</dbReference>
<accession>A0ABS6E1Y3</accession>
<reference evidence="2 3" key="1">
    <citation type="submission" date="2021-06" db="EMBL/GenBank/DDBJ databases">
        <authorList>
            <person name="Sun Q."/>
            <person name="Li D."/>
        </authorList>
    </citation>
    <scope>NUCLEOTIDE SEQUENCE [LARGE SCALE GENOMIC DNA]</scope>
    <source>
        <strain evidence="2 3">MSJ-40</strain>
    </source>
</reference>
<dbReference type="NCBIfam" id="TIGR00807">
    <property type="entry name" value="malonate_madL"/>
    <property type="match status" value="1"/>
</dbReference>
<feature type="transmembrane region" description="Helical" evidence="1">
    <location>
        <begin position="62"/>
        <end position="81"/>
    </location>
</feature>
<protein>
    <submittedName>
        <fullName evidence="2">Malonate transporter subunit MadL</fullName>
    </submittedName>
</protein>
<dbReference type="Pfam" id="PF03817">
    <property type="entry name" value="MadL"/>
    <property type="match status" value="1"/>
</dbReference>
<evidence type="ECO:0000313" key="3">
    <source>
        <dbReference type="Proteomes" id="UP000749471"/>
    </source>
</evidence>
<keyword evidence="1" id="KW-0472">Membrane</keyword>
<proteinExistence type="predicted"/>
<organism evidence="2 3">
    <name type="scientific">Tissierella simiarum</name>
    <dbReference type="NCBI Taxonomy" id="2841534"/>
    <lineage>
        <taxon>Bacteria</taxon>
        <taxon>Bacillati</taxon>
        <taxon>Bacillota</taxon>
        <taxon>Tissierellia</taxon>
        <taxon>Tissierellales</taxon>
        <taxon>Tissierellaceae</taxon>
        <taxon>Tissierella</taxon>
    </lineage>
</organism>